<feature type="chain" id="PRO_5035807309" evidence="1">
    <location>
        <begin position="21"/>
        <end position="203"/>
    </location>
</feature>
<dbReference type="Proteomes" id="UP000822476">
    <property type="component" value="Unassembled WGS sequence"/>
</dbReference>
<reference evidence="2" key="1">
    <citation type="submission" date="2019-07" db="EMBL/GenBank/DDBJ databases">
        <title>Annotation for the trematode Paragonimus miyazaki's.</title>
        <authorList>
            <person name="Choi Y.-J."/>
        </authorList>
    </citation>
    <scope>NUCLEOTIDE SEQUENCE</scope>
    <source>
        <strain evidence="2">Japan</strain>
    </source>
</reference>
<evidence type="ECO:0000313" key="3">
    <source>
        <dbReference type="Proteomes" id="UP000822476"/>
    </source>
</evidence>
<proteinExistence type="predicted"/>
<evidence type="ECO:0000313" key="2">
    <source>
        <dbReference type="EMBL" id="KAF7252960.1"/>
    </source>
</evidence>
<protein>
    <submittedName>
        <fullName evidence="2">Uncharacterized protein</fullName>
    </submittedName>
</protein>
<accession>A0A8S9YNF0</accession>
<name>A0A8S9YNF0_9TREM</name>
<sequence>MRRVVVSLAVFLSLLVLVVGRRHVLKLKNDVRAAVLCSHFGFLKGGYLSVSIEQLDGDLRAVTFTLDRDGNADMTAYLDSKKGNCFRGDPQKFLYLSFDPKKEQLLVHNQDIQLQGLVFEASAKNIDEETGLDAYIPASLTDAIKLALDSLHLAPERSAEVALRLSTISYVLEWKIGGRHSNADVKPKSNKQWKQVVTSATAF</sequence>
<dbReference type="OrthoDB" id="6253717at2759"/>
<keyword evidence="1" id="KW-0732">Signal</keyword>
<feature type="signal peptide" evidence="1">
    <location>
        <begin position="1"/>
        <end position="20"/>
    </location>
</feature>
<dbReference type="EMBL" id="JTDE01004843">
    <property type="protein sequence ID" value="KAF7252960.1"/>
    <property type="molecule type" value="Genomic_DNA"/>
</dbReference>
<comment type="caution">
    <text evidence="2">The sequence shown here is derived from an EMBL/GenBank/DDBJ whole genome shotgun (WGS) entry which is preliminary data.</text>
</comment>
<gene>
    <name evidence="2" type="ORF">EG68_09780</name>
</gene>
<evidence type="ECO:0000256" key="1">
    <source>
        <dbReference type="SAM" id="SignalP"/>
    </source>
</evidence>
<keyword evidence="3" id="KW-1185">Reference proteome</keyword>
<organism evidence="2 3">
    <name type="scientific">Paragonimus skrjabini miyazakii</name>
    <dbReference type="NCBI Taxonomy" id="59628"/>
    <lineage>
        <taxon>Eukaryota</taxon>
        <taxon>Metazoa</taxon>
        <taxon>Spiralia</taxon>
        <taxon>Lophotrochozoa</taxon>
        <taxon>Platyhelminthes</taxon>
        <taxon>Trematoda</taxon>
        <taxon>Digenea</taxon>
        <taxon>Plagiorchiida</taxon>
        <taxon>Troglotremata</taxon>
        <taxon>Troglotrematidae</taxon>
        <taxon>Paragonimus</taxon>
    </lineage>
</organism>
<dbReference type="AlphaFoldDB" id="A0A8S9YNF0"/>